<dbReference type="SMART" id="SM00116">
    <property type="entry name" value="CBS"/>
    <property type="match status" value="4"/>
</dbReference>
<feature type="domain" description="CBS" evidence="3">
    <location>
        <begin position="221"/>
        <end position="279"/>
    </location>
</feature>
<keyword evidence="2" id="KW-0129">CBS domain</keyword>
<dbReference type="PANTHER" id="PTHR48108">
    <property type="entry name" value="CBS DOMAIN-CONTAINING PROTEIN CBSX2, CHLOROPLASTIC"/>
    <property type="match status" value="1"/>
</dbReference>
<dbReference type="CDD" id="cd02205">
    <property type="entry name" value="CBS_pair_SF"/>
    <property type="match status" value="2"/>
</dbReference>
<keyword evidence="1" id="KW-0677">Repeat</keyword>
<dbReference type="Pfam" id="PF00571">
    <property type="entry name" value="CBS"/>
    <property type="match status" value="4"/>
</dbReference>
<name>A0ABY5YK88_9DEIO</name>
<organism evidence="4 5">
    <name type="scientific">Deinococcus rubellus</name>
    <dbReference type="NCBI Taxonomy" id="1889240"/>
    <lineage>
        <taxon>Bacteria</taxon>
        <taxon>Thermotogati</taxon>
        <taxon>Deinococcota</taxon>
        <taxon>Deinococci</taxon>
        <taxon>Deinococcales</taxon>
        <taxon>Deinococcaceae</taxon>
        <taxon>Deinococcus</taxon>
    </lineage>
</organism>
<dbReference type="InterPro" id="IPR046342">
    <property type="entry name" value="CBS_dom_sf"/>
</dbReference>
<gene>
    <name evidence="4" type="ORF">N0D28_07625</name>
</gene>
<dbReference type="Proteomes" id="UP001060261">
    <property type="component" value="Chromosome"/>
</dbReference>
<protein>
    <submittedName>
        <fullName evidence="4">CBS domain-containing protein</fullName>
    </submittedName>
</protein>
<dbReference type="InterPro" id="IPR000644">
    <property type="entry name" value="CBS_dom"/>
</dbReference>
<evidence type="ECO:0000313" key="4">
    <source>
        <dbReference type="EMBL" id="UWX65509.1"/>
    </source>
</evidence>
<accession>A0ABY5YK88</accession>
<keyword evidence="5" id="KW-1185">Reference proteome</keyword>
<dbReference type="InterPro" id="IPR051462">
    <property type="entry name" value="CBS_domain-containing"/>
</dbReference>
<dbReference type="SUPFAM" id="SSF54631">
    <property type="entry name" value="CBS-domain pair"/>
    <property type="match status" value="2"/>
</dbReference>
<dbReference type="EMBL" id="CP104213">
    <property type="protein sequence ID" value="UWX65509.1"/>
    <property type="molecule type" value="Genomic_DNA"/>
</dbReference>
<sequence length="289" mass="31635">MLVKDAMHIGALFITLSDPLSAAAARMQAQQIKRLPVFEGARLVGLLTERDIKRHLPALHENLTPWEFICRVGQLNVSDVMAQPVLTTIPEETLTDAVRRMLDHRVGGLPVLENGQLSGMLTLTDVLRAEVKQARLKWGSVRQHMTVNTISVRAESPAREASAKLNITGLRVLPVLDGDVMVGVIHERDLREAVEHGKVGHGDTVLADQFFLEGVTVREMMRPPSEYVLDTNPMRDALSRMLEMGIHGLPVISEGGRLLGVLTISDVLRTLLGEAHPDQAAVSSGPKEA</sequence>
<dbReference type="PANTHER" id="PTHR48108:SF34">
    <property type="entry name" value="CBS DOMAIN-CONTAINING PROTEIN YHCV"/>
    <property type="match status" value="1"/>
</dbReference>
<dbReference type="Gene3D" id="3.10.580.10">
    <property type="entry name" value="CBS-domain"/>
    <property type="match status" value="2"/>
</dbReference>
<reference evidence="4" key="1">
    <citation type="submission" date="2022-09" db="EMBL/GenBank/DDBJ databases">
        <title>genome sequence of Deinococcus rubellus.</title>
        <authorList>
            <person name="Srinivasan S."/>
        </authorList>
    </citation>
    <scope>NUCLEOTIDE SEQUENCE</scope>
    <source>
        <strain evidence="4">Ant6</strain>
    </source>
</reference>
<evidence type="ECO:0000256" key="2">
    <source>
        <dbReference type="PROSITE-ProRule" id="PRU00703"/>
    </source>
</evidence>
<feature type="domain" description="CBS" evidence="3">
    <location>
        <begin position="81"/>
        <end position="136"/>
    </location>
</feature>
<evidence type="ECO:0000259" key="3">
    <source>
        <dbReference type="PROSITE" id="PS51371"/>
    </source>
</evidence>
<feature type="domain" description="CBS" evidence="3">
    <location>
        <begin position="145"/>
        <end position="204"/>
    </location>
</feature>
<feature type="domain" description="CBS" evidence="3">
    <location>
        <begin position="7"/>
        <end position="64"/>
    </location>
</feature>
<evidence type="ECO:0000313" key="5">
    <source>
        <dbReference type="Proteomes" id="UP001060261"/>
    </source>
</evidence>
<proteinExistence type="predicted"/>
<dbReference type="PROSITE" id="PS51371">
    <property type="entry name" value="CBS"/>
    <property type="match status" value="4"/>
</dbReference>
<evidence type="ECO:0000256" key="1">
    <source>
        <dbReference type="ARBA" id="ARBA00022737"/>
    </source>
</evidence>
<dbReference type="RefSeq" id="WP_260561765.1">
    <property type="nucleotide sequence ID" value="NZ_BAABEC010000189.1"/>
</dbReference>